<sequence length="929" mass="102772">MSRSILLLVVTLGLVSAAANCPSLPSTCVCDKEGNGRVSITCEGSHLPSLFKDIGSTPLERLRVSGCSQPTLDVLPAGPIRSLTLSNCRISTVDPKVFRIVESSLEELNLLNNSLSNIPLFGNMSRLMSLNLHGNKLKDIPEHSFDGLPNLRFLRVERNQICSFTPNALAEVKSNLELLDLSGNCFSSIPAQNLRNSVKLMYLDLSDNKIGEINNFELMNLPELKELRLHGNVLNLIHPMAFMNVPQLQYLYMRDNLIGSLDGNRLQAFRNLEILDVTNNLLQKLPELKDLTNLKQVRLDGNLIEKVETLAFSNNPKLQLISMQNNNIVQIARNSFDSLDQLLVLLLSNNSIQSIERGMLDGMKNLQQLNLRNNSLTTIDEHTFASLRHLTTLDLAYNNLKKIGKKTFLHQDKLFWLDLSNNRLTSFEQGTFDAKIANILLDGNELVCDDSFDWFVRYLVTNRVRTFLPFQPEITCAGPEKYAGVRLKDLMMKKANDTLNEGMRTLGIGDQSQRSLISSLIPGLRPSQTAMDSAALEKAAAGLPILSTLTQAIPSVRNMPALEAGGTAARHAVNPQLNRALEQFTAPLVRFATGGQPVASDIQQLIESIPNFIVNVPGLGDVDISKLDPSLISHVLRGGQIPGIPRETLDTIVQQYMLKMHEAAAAAQKGTPVPNSEKFLPTFDKLPHELIAAVIQGDKLPGLNESQTETIKEYYTSLIPVLAAETETTNETDAVSPAPPKKRPFTFPKEMLDLLRLLPEKYDLSRIPTEILTAFARGEVPDLRKLPADLLEHFKANSDKLGLIFNRVAAGNASIEEMLAKLPTFEKPVLSTFSPYDINRLSNDMIHEEEEAAKAARMRIYTAIALSFVGALTIVVLGIFAVYIKRQRQGKERQTLMSPGGPLPGAPIANSTMRRVPACQSSELHLRVD</sequence>
<evidence type="ECO:0000313" key="6">
    <source>
        <dbReference type="EMBL" id="CAJ0593922.1"/>
    </source>
</evidence>
<dbReference type="PANTHER" id="PTHR24366">
    <property type="entry name" value="IG(IMMUNOGLOBULIN) AND LRR(LEUCINE RICH REPEAT) DOMAINS"/>
    <property type="match status" value="1"/>
</dbReference>
<dbReference type="InterPro" id="IPR001611">
    <property type="entry name" value="Leu-rich_rpt"/>
</dbReference>
<dbReference type="Gene3D" id="3.80.10.10">
    <property type="entry name" value="Ribonuclease Inhibitor"/>
    <property type="match status" value="3"/>
</dbReference>
<evidence type="ECO:0000256" key="2">
    <source>
        <dbReference type="ARBA" id="ARBA00022737"/>
    </source>
</evidence>
<dbReference type="InterPro" id="IPR003591">
    <property type="entry name" value="Leu-rich_rpt_typical-subtyp"/>
</dbReference>
<evidence type="ECO:0000256" key="1">
    <source>
        <dbReference type="ARBA" id="ARBA00022614"/>
    </source>
</evidence>
<evidence type="ECO:0000256" key="4">
    <source>
        <dbReference type="SAM" id="Phobius"/>
    </source>
</evidence>
<dbReference type="SUPFAM" id="SSF52058">
    <property type="entry name" value="L domain-like"/>
    <property type="match status" value="1"/>
</dbReference>
<dbReference type="FunFam" id="3.80.10.10:FF:001164">
    <property type="entry name" value="GH01279p"/>
    <property type="match status" value="1"/>
</dbReference>
<feature type="transmembrane region" description="Helical" evidence="4">
    <location>
        <begin position="860"/>
        <end position="884"/>
    </location>
</feature>
<dbReference type="Pfam" id="PF00560">
    <property type="entry name" value="LRR_1"/>
    <property type="match status" value="1"/>
</dbReference>
<gene>
    <name evidence="6" type="ORF">CYNAS_LOCUS5905</name>
</gene>
<feature type="region of interest" description="Disordered" evidence="3">
    <location>
        <begin position="891"/>
        <end position="915"/>
    </location>
</feature>
<keyword evidence="7" id="KW-1185">Reference proteome</keyword>
<dbReference type="Proteomes" id="UP001176961">
    <property type="component" value="Unassembled WGS sequence"/>
</dbReference>
<evidence type="ECO:0000256" key="3">
    <source>
        <dbReference type="SAM" id="MobiDB-lite"/>
    </source>
</evidence>
<comment type="caution">
    <text evidence="6">The sequence shown here is derived from an EMBL/GenBank/DDBJ whole genome shotgun (WGS) entry which is preliminary data.</text>
</comment>
<protein>
    <submittedName>
        <fullName evidence="6">Uncharacterized protein</fullName>
    </submittedName>
</protein>
<evidence type="ECO:0000313" key="7">
    <source>
        <dbReference type="Proteomes" id="UP001176961"/>
    </source>
</evidence>
<keyword evidence="1" id="KW-0433">Leucine-rich repeat</keyword>
<dbReference type="PROSITE" id="PS51450">
    <property type="entry name" value="LRR"/>
    <property type="match status" value="8"/>
</dbReference>
<dbReference type="AlphaFoldDB" id="A0AA36GKU2"/>
<keyword evidence="4" id="KW-0812">Transmembrane</keyword>
<keyword evidence="4" id="KW-1133">Transmembrane helix</keyword>
<dbReference type="Pfam" id="PF13855">
    <property type="entry name" value="LRR_8"/>
    <property type="match status" value="3"/>
</dbReference>
<dbReference type="SMART" id="SM00365">
    <property type="entry name" value="LRR_SD22"/>
    <property type="match status" value="5"/>
</dbReference>
<dbReference type="EMBL" id="CATQJL010000112">
    <property type="protein sequence ID" value="CAJ0593922.1"/>
    <property type="molecule type" value="Genomic_DNA"/>
</dbReference>
<name>A0AA36GKU2_CYLNA</name>
<feature type="signal peptide" evidence="5">
    <location>
        <begin position="1"/>
        <end position="17"/>
    </location>
</feature>
<feature type="chain" id="PRO_5041272348" evidence="5">
    <location>
        <begin position="18"/>
        <end position="929"/>
    </location>
</feature>
<accession>A0AA36GKU2</accession>
<organism evidence="6 7">
    <name type="scientific">Cylicocyclus nassatus</name>
    <name type="common">Nematode worm</name>
    <dbReference type="NCBI Taxonomy" id="53992"/>
    <lineage>
        <taxon>Eukaryota</taxon>
        <taxon>Metazoa</taxon>
        <taxon>Ecdysozoa</taxon>
        <taxon>Nematoda</taxon>
        <taxon>Chromadorea</taxon>
        <taxon>Rhabditida</taxon>
        <taxon>Rhabditina</taxon>
        <taxon>Rhabditomorpha</taxon>
        <taxon>Strongyloidea</taxon>
        <taxon>Strongylidae</taxon>
        <taxon>Cylicocyclus</taxon>
    </lineage>
</organism>
<keyword evidence="2" id="KW-0677">Repeat</keyword>
<dbReference type="PANTHER" id="PTHR24366:SF170">
    <property type="entry name" value="RE50361P"/>
    <property type="match status" value="1"/>
</dbReference>
<dbReference type="SMART" id="SM00369">
    <property type="entry name" value="LRR_TYP"/>
    <property type="match status" value="12"/>
</dbReference>
<evidence type="ECO:0000256" key="5">
    <source>
        <dbReference type="SAM" id="SignalP"/>
    </source>
</evidence>
<reference evidence="6" key="1">
    <citation type="submission" date="2023-07" db="EMBL/GenBank/DDBJ databases">
        <authorList>
            <consortium name="CYATHOMIX"/>
        </authorList>
    </citation>
    <scope>NUCLEOTIDE SEQUENCE</scope>
    <source>
        <strain evidence="6">N/A</strain>
    </source>
</reference>
<dbReference type="InterPro" id="IPR032675">
    <property type="entry name" value="LRR_dom_sf"/>
</dbReference>
<proteinExistence type="predicted"/>
<keyword evidence="4" id="KW-0472">Membrane</keyword>
<keyword evidence="5" id="KW-0732">Signal</keyword>